<name>A0ABM5ETR4_9SAUR</name>
<dbReference type="PANTHER" id="PTHR11783">
    <property type="entry name" value="SULFOTRANSFERASE SULT"/>
    <property type="match status" value="1"/>
</dbReference>
<dbReference type="RefSeq" id="XP_072836544.1">
    <property type="nucleotide sequence ID" value="XM_072980443.1"/>
</dbReference>
<protein>
    <recommendedName>
        <fullName evidence="3">Sulfotransferase</fullName>
        <ecNumber evidence="3">2.8.2.-</ecNumber>
    </recommendedName>
</protein>
<keyword evidence="2 3" id="KW-0808">Transferase</keyword>
<dbReference type="Gene3D" id="3.40.50.300">
    <property type="entry name" value="P-loop containing nucleotide triphosphate hydrolases"/>
    <property type="match status" value="1"/>
</dbReference>
<dbReference type="GeneID" id="110076314"/>
<dbReference type="Proteomes" id="UP001652642">
    <property type="component" value="Chromosome 10"/>
</dbReference>
<evidence type="ECO:0000313" key="7">
    <source>
        <dbReference type="RefSeq" id="XP_072836544.1"/>
    </source>
</evidence>
<dbReference type="InterPro" id="IPR027417">
    <property type="entry name" value="P-loop_NTPase"/>
</dbReference>
<feature type="region of interest" description="Disordered" evidence="4">
    <location>
        <begin position="287"/>
        <end position="312"/>
    </location>
</feature>
<feature type="compositionally biased region" description="Basic and acidic residues" evidence="4">
    <location>
        <begin position="294"/>
        <end position="312"/>
    </location>
</feature>
<organism evidence="6 7">
    <name type="scientific">Pogona vitticeps</name>
    <name type="common">central bearded dragon</name>
    <dbReference type="NCBI Taxonomy" id="103695"/>
    <lineage>
        <taxon>Eukaryota</taxon>
        <taxon>Metazoa</taxon>
        <taxon>Chordata</taxon>
        <taxon>Craniata</taxon>
        <taxon>Vertebrata</taxon>
        <taxon>Euteleostomi</taxon>
        <taxon>Lepidosauria</taxon>
        <taxon>Squamata</taxon>
        <taxon>Bifurcata</taxon>
        <taxon>Unidentata</taxon>
        <taxon>Episquamata</taxon>
        <taxon>Toxicofera</taxon>
        <taxon>Iguania</taxon>
        <taxon>Acrodonta</taxon>
        <taxon>Agamidae</taxon>
        <taxon>Amphibolurinae</taxon>
        <taxon>Pogona</taxon>
    </lineage>
</organism>
<dbReference type="Pfam" id="PF00685">
    <property type="entry name" value="Sulfotransfer_1"/>
    <property type="match status" value="1"/>
</dbReference>
<evidence type="ECO:0000256" key="1">
    <source>
        <dbReference type="ARBA" id="ARBA00005771"/>
    </source>
</evidence>
<evidence type="ECO:0000313" key="6">
    <source>
        <dbReference type="Proteomes" id="UP001652642"/>
    </source>
</evidence>
<comment type="similarity">
    <text evidence="1 3">Belongs to the sulfotransferase 1 family.</text>
</comment>
<dbReference type="EC" id="2.8.2.-" evidence="3"/>
<feature type="domain" description="Sulfotransferase" evidence="5">
    <location>
        <begin position="71"/>
        <end position="288"/>
    </location>
</feature>
<evidence type="ECO:0000256" key="3">
    <source>
        <dbReference type="RuleBase" id="RU361155"/>
    </source>
</evidence>
<keyword evidence="6" id="KW-1185">Reference proteome</keyword>
<evidence type="ECO:0000259" key="5">
    <source>
        <dbReference type="Pfam" id="PF00685"/>
    </source>
</evidence>
<evidence type="ECO:0000256" key="2">
    <source>
        <dbReference type="ARBA" id="ARBA00022679"/>
    </source>
</evidence>
<feature type="region of interest" description="Disordered" evidence="4">
    <location>
        <begin position="1"/>
        <end position="35"/>
    </location>
</feature>
<sequence length="333" mass="37156">MGGGGRGSSSSSSSSSLPGRRQASGSLAAGPTAPGAMDRLGVTETFAGISLPGHLHTQESLQRASAFAFRPSDVLLVTYPKSGTTWMQEILTLIYSSGDPEPVKTVPNWARVPWLEHIYFEKVFQKKEGPRLITTHLPQQVLGTALRKAKPKVIYVARNPKDVAVSYYHFCRMAKFFPDPGSFDEFLHQFLDGTVHYGSWFEHVKGWLGCKDELRIFYITYEELHQDLEASVERLATFLGCPFHGDLADSIREHCSFASMSENTMVNGSLISQEIMDRSKSQFMRKASAARPLESGREAQTERGDRETGGGRRGKVEMKCFLTLHREDKQRIC</sequence>
<reference evidence="7" key="1">
    <citation type="submission" date="2025-08" db="UniProtKB">
        <authorList>
            <consortium name="RefSeq"/>
        </authorList>
    </citation>
    <scope>IDENTIFICATION</scope>
</reference>
<dbReference type="InterPro" id="IPR000863">
    <property type="entry name" value="Sulfotransferase_dom"/>
</dbReference>
<gene>
    <name evidence="7" type="primary">LOC110076314</name>
</gene>
<dbReference type="SUPFAM" id="SSF52540">
    <property type="entry name" value="P-loop containing nucleoside triphosphate hydrolases"/>
    <property type="match status" value="1"/>
</dbReference>
<accession>A0ABM5ETR4</accession>
<proteinExistence type="inferred from homology"/>
<evidence type="ECO:0000256" key="4">
    <source>
        <dbReference type="SAM" id="MobiDB-lite"/>
    </source>
</evidence>